<protein>
    <submittedName>
        <fullName evidence="2">Uncharacterized protein</fullName>
    </submittedName>
</protein>
<name>A0AAE0U797_9PEZI</name>
<evidence type="ECO:0000313" key="3">
    <source>
        <dbReference type="Proteomes" id="UP001285441"/>
    </source>
</evidence>
<accession>A0AAE0U797</accession>
<feature type="transmembrane region" description="Helical" evidence="1">
    <location>
        <begin position="31"/>
        <end position="51"/>
    </location>
</feature>
<dbReference type="AlphaFoldDB" id="A0AAE0U797"/>
<comment type="caution">
    <text evidence="2">The sequence shown here is derived from an EMBL/GenBank/DDBJ whole genome shotgun (WGS) entry which is preliminary data.</text>
</comment>
<organism evidence="2 3">
    <name type="scientific">Podospora didyma</name>
    <dbReference type="NCBI Taxonomy" id="330526"/>
    <lineage>
        <taxon>Eukaryota</taxon>
        <taxon>Fungi</taxon>
        <taxon>Dikarya</taxon>
        <taxon>Ascomycota</taxon>
        <taxon>Pezizomycotina</taxon>
        <taxon>Sordariomycetes</taxon>
        <taxon>Sordariomycetidae</taxon>
        <taxon>Sordariales</taxon>
        <taxon>Podosporaceae</taxon>
        <taxon>Podospora</taxon>
    </lineage>
</organism>
<keyword evidence="3" id="KW-1185">Reference proteome</keyword>
<keyword evidence="1" id="KW-0812">Transmembrane</keyword>
<keyword evidence="1" id="KW-1133">Transmembrane helix</keyword>
<reference evidence="2" key="2">
    <citation type="submission" date="2023-06" db="EMBL/GenBank/DDBJ databases">
        <authorList>
            <consortium name="Lawrence Berkeley National Laboratory"/>
            <person name="Haridas S."/>
            <person name="Hensen N."/>
            <person name="Bonometti L."/>
            <person name="Westerberg I."/>
            <person name="Brannstrom I.O."/>
            <person name="Guillou S."/>
            <person name="Cros-Aarteil S."/>
            <person name="Calhoun S."/>
            <person name="Kuo A."/>
            <person name="Mondo S."/>
            <person name="Pangilinan J."/>
            <person name="Riley R."/>
            <person name="LaButti K."/>
            <person name="Andreopoulos B."/>
            <person name="Lipzen A."/>
            <person name="Chen C."/>
            <person name="Yanf M."/>
            <person name="Daum C."/>
            <person name="Ng V."/>
            <person name="Clum A."/>
            <person name="Steindorff A."/>
            <person name="Ohm R."/>
            <person name="Martin F."/>
            <person name="Silar P."/>
            <person name="Natvig D."/>
            <person name="Lalanne C."/>
            <person name="Gautier V."/>
            <person name="Ament-velasquez S.L."/>
            <person name="Kruys A."/>
            <person name="Hutchinson M.I."/>
            <person name="Powell A.J."/>
            <person name="Barry K."/>
            <person name="Miller A.N."/>
            <person name="Grigoriev I.V."/>
            <person name="Debuchy R."/>
            <person name="Gladieux P."/>
            <person name="Thoren M.H."/>
            <person name="Johannesson H."/>
        </authorList>
    </citation>
    <scope>NUCLEOTIDE SEQUENCE</scope>
    <source>
        <strain evidence="2">CBS 232.78</strain>
    </source>
</reference>
<dbReference type="EMBL" id="JAULSW010000001">
    <property type="protein sequence ID" value="KAK3393621.1"/>
    <property type="molecule type" value="Genomic_DNA"/>
</dbReference>
<reference evidence="2" key="1">
    <citation type="journal article" date="2023" name="Mol. Phylogenet. Evol.">
        <title>Genome-scale phylogeny and comparative genomics of the fungal order Sordariales.</title>
        <authorList>
            <person name="Hensen N."/>
            <person name="Bonometti L."/>
            <person name="Westerberg I."/>
            <person name="Brannstrom I.O."/>
            <person name="Guillou S."/>
            <person name="Cros-Aarteil S."/>
            <person name="Calhoun S."/>
            <person name="Haridas S."/>
            <person name="Kuo A."/>
            <person name="Mondo S."/>
            <person name="Pangilinan J."/>
            <person name="Riley R."/>
            <person name="LaButti K."/>
            <person name="Andreopoulos B."/>
            <person name="Lipzen A."/>
            <person name="Chen C."/>
            <person name="Yan M."/>
            <person name="Daum C."/>
            <person name="Ng V."/>
            <person name="Clum A."/>
            <person name="Steindorff A."/>
            <person name="Ohm R.A."/>
            <person name="Martin F."/>
            <person name="Silar P."/>
            <person name="Natvig D.O."/>
            <person name="Lalanne C."/>
            <person name="Gautier V."/>
            <person name="Ament-Velasquez S.L."/>
            <person name="Kruys A."/>
            <person name="Hutchinson M.I."/>
            <person name="Powell A.J."/>
            <person name="Barry K."/>
            <person name="Miller A.N."/>
            <person name="Grigoriev I.V."/>
            <person name="Debuchy R."/>
            <person name="Gladieux P."/>
            <person name="Hiltunen Thoren M."/>
            <person name="Johannesson H."/>
        </authorList>
    </citation>
    <scope>NUCLEOTIDE SEQUENCE</scope>
    <source>
        <strain evidence="2">CBS 232.78</strain>
    </source>
</reference>
<dbReference type="Proteomes" id="UP001285441">
    <property type="component" value="Unassembled WGS sequence"/>
</dbReference>
<evidence type="ECO:0000313" key="2">
    <source>
        <dbReference type="EMBL" id="KAK3393621.1"/>
    </source>
</evidence>
<proteinExistence type="predicted"/>
<evidence type="ECO:0000256" key="1">
    <source>
        <dbReference type="SAM" id="Phobius"/>
    </source>
</evidence>
<gene>
    <name evidence="2" type="ORF">B0H63DRAFT_458645</name>
</gene>
<sequence>MAGFVLFETTESVIELLWDVALAFFIVRLGFIYFALNFASGLLLSTLAYYFPEQLTPLLAYAHLTMIPTTMTALSEFVLVGFVLAGFATLWARFLVVHYEIPRVAGFRLAIGATALVLASFAESIAALVLVEQGKGAWLWSKIIDLKTDAAFGGLLAVFTLMPWLQMGFEQGRSEGEVFRPEAAHGHEKKTLVDAIPTVNMSEKTQETKKTK</sequence>
<feature type="transmembrane region" description="Helical" evidence="1">
    <location>
        <begin position="71"/>
        <end position="97"/>
    </location>
</feature>
<feature type="transmembrane region" description="Helical" evidence="1">
    <location>
        <begin position="150"/>
        <end position="169"/>
    </location>
</feature>
<feature type="transmembrane region" description="Helical" evidence="1">
    <location>
        <begin position="109"/>
        <end position="130"/>
    </location>
</feature>
<keyword evidence="1" id="KW-0472">Membrane</keyword>